<dbReference type="InterPro" id="IPR002010">
    <property type="entry name" value="T3SS_IM_R"/>
</dbReference>
<evidence type="ECO:0000256" key="7">
    <source>
        <dbReference type="SAM" id="Phobius"/>
    </source>
</evidence>
<keyword evidence="6 7" id="KW-0472">Membrane</keyword>
<sequence length="258" mass="27748">MIDIVTLVSVFGIVSLDSLALVFCRVAAVAFLLPGLSASYVPPRFKLALTFVISITIFSAVTNSTPLPPNSFETLSIIMVKEIIFGTIIGFSIRFGLFTLQIAGTIVAQASSIAQIFGGSVSNDAQSTISNILTISGVTLLMISGFLDTFVLFLVQSYDWLPLNSAIDGALILDMIVNLMVSSYALAFQLALPFLALSLFYNFTLGAINRAMPQLLVSFVGAPAIIAASIALLLIAIEPILSEWRYVAFDSLPMQRYK</sequence>
<keyword evidence="9" id="KW-1185">Reference proteome</keyword>
<evidence type="ECO:0000256" key="3">
    <source>
        <dbReference type="ARBA" id="ARBA00022475"/>
    </source>
</evidence>
<feature type="transmembrane region" description="Helical" evidence="7">
    <location>
        <begin position="6"/>
        <end position="33"/>
    </location>
</feature>
<dbReference type="PANTHER" id="PTHR30065:SF1">
    <property type="entry name" value="SURFACE PRESENTATION OF ANTIGENS PROTEIN SPAR"/>
    <property type="match status" value="1"/>
</dbReference>
<evidence type="ECO:0000256" key="5">
    <source>
        <dbReference type="ARBA" id="ARBA00022989"/>
    </source>
</evidence>
<evidence type="ECO:0000256" key="6">
    <source>
        <dbReference type="ARBA" id="ARBA00023136"/>
    </source>
</evidence>
<feature type="transmembrane region" description="Helical" evidence="7">
    <location>
        <begin position="45"/>
        <end position="63"/>
    </location>
</feature>
<keyword evidence="5 7" id="KW-1133">Transmembrane helix</keyword>
<comment type="subcellular location">
    <subcellularLocation>
        <location evidence="1">Cell membrane</location>
        <topology evidence="1">Multi-pass membrane protein</topology>
    </subcellularLocation>
</comment>
<dbReference type="Proteomes" id="UP000535415">
    <property type="component" value="Unassembled WGS sequence"/>
</dbReference>
<name>A0A7W9BHG9_9RHOB</name>
<evidence type="ECO:0000256" key="2">
    <source>
        <dbReference type="ARBA" id="ARBA00009772"/>
    </source>
</evidence>
<reference evidence="8 9" key="1">
    <citation type="submission" date="2020-08" db="EMBL/GenBank/DDBJ databases">
        <title>Genomic Encyclopedia of Type Strains, Phase IV (KMG-IV): sequencing the most valuable type-strain genomes for metagenomic binning, comparative biology and taxonomic classification.</title>
        <authorList>
            <person name="Goeker M."/>
        </authorList>
    </citation>
    <scope>NUCLEOTIDE SEQUENCE [LARGE SCALE GENOMIC DNA]</scope>
    <source>
        <strain evidence="8 9">DSM 101064</strain>
    </source>
</reference>
<feature type="transmembrane region" description="Helical" evidence="7">
    <location>
        <begin position="129"/>
        <end position="155"/>
    </location>
</feature>
<gene>
    <name evidence="8" type="ORF">FHS72_000025</name>
</gene>
<comment type="caution">
    <text evidence="8">The sequence shown here is derived from an EMBL/GenBank/DDBJ whole genome shotgun (WGS) entry which is preliminary data.</text>
</comment>
<dbReference type="AlphaFoldDB" id="A0A7W9BHG9"/>
<feature type="transmembrane region" description="Helical" evidence="7">
    <location>
        <begin position="215"/>
        <end position="237"/>
    </location>
</feature>
<evidence type="ECO:0000313" key="8">
    <source>
        <dbReference type="EMBL" id="MBB5720421.1"/>
    </source>
</evidence>
<evidence type="ECO:0000313" key="9">
    <source>
        <dbReference type="Proteomes" id="UP000535415"/>
    </source>
</evidence>
<keyword evidence="8" id="KW-0969">Cilium</keyword>
<accession>A0A7W9BHG9</accession>
<dbReference type="GO" id="GO:0006605">
    <property type="term" value="P:protein targeting"/>
    <property type="evidence" value="ECO:0007669"/>
    <property type="project" value="InterPro"/>
</dbReference>
<dbReference type="PRINTS" id="PR00953">
    <property type="entry name" value="TYPE3IMRPROT"/>
</dbReference>
<keyword evidence="8" id="KW-0282">Flagellum</keyword>
<keyword evidence="3" id="KW-1003">Cell membrane</keyword>
<proteinExistence type="inferred from homology"/>
<feature type="transmembrane region" description="Helical" evidence="7">
    <location>
        <begin position="83"/>
        <end position="108"/>
    </location>
</feature>
<comment type="similarity">
    <text evidence="2">Belongs to the FliR/MopE/SpaR family.</text>
</comment>
<dbReference type="GO" id="GO:0005886">
    <property type="term" value="C:plasma membrane"/>
    <property type="evidence" value="ECO:0007669"/>
    <property type="project" value="UniProtKB-SubCell"/>
</dbReference>
<feature type="transmembrane region" description="Helical" evidence="7">
    <location>
        <begin position="175"/>
        <end position="203"/>
    </location>
</feature>
<keyword evidence="4 7" id="KW-0812">Transmembrane</keyword>
<keyword evidence="8" id="KW-0966">Cell projection</keyword>
<protein>
    <submittedName>
        <fullName evidence="8">Flagellar biosynthetic protein FliR</fullName>
    </submittedName>
</protein>
<dbReference type="PANTHER" id="PTHR30065">
    <property type="entry name" value="FLAGELLAR BIOSYNTHETIC PROTEIN FLIR"/>
    <property type="match status" value="1"/>
</dbReference>
<organism evidence="8 9">
    <name type="scientific">Yoonia ponticola</name>
    <dbReference type="NCBI Taxonomy" id="1524255"/>
    <lineage>
        <taxon>Bacteria</taxon>
        <taxon>Pseudomonadati</taxon>
        <taxon>Pseudomonadota</taxon>
        <taxon>Alphaproteobacteria</taxon>
        <taxon>Rhodobacterales</taxon>
        <taxon>Paracoccaceae</taxon>
        <taxon>Yoonia</taxon>
    </lineage>
</organism>
<evidence type="ECO:0000256" key="1">
    <source>
        <dbReference type="ARBA" id="ARBA00004651"/>
    </source>
</evidence>
<evidence type="ECO:0000256" key="4">
    <source>
        <dbReference type="ARBA" id="ARBA00022692"/>
    </source>
</evidence>
<dbReference type="RefSeq" id="WP_183523730.1">
    <property type="nucleotide sequence ID" value="NZ_JACIJM010000001.1"/>
</dbReference>
<dbReference type="EMBL" id="JACIJM010000001">
    <property type="protein sequence ID" value="MBB5720421.1"/>
    <property type="molecule type" value="Genomic_DNA"/>
</dbReference>
<dbReference type="Pfam" id="PF01311">
    <property type="entry name" value="Bac_export_1"/>
    <property type="match status" value="1"/>
</dbReference>